<feature type="transmembrane region" description="Helical" evidence="2">
    <location>
        <begin position="63"/>
        <end position="85"/>
    </location>
</feature>
<sequence length="450" mass="51114">MAPNTYQSIITTADDIKTAQKRRIIYIRPFLLFWFNSLFAEIIFLAVGVFIMTGTQDLFYKVMWTLVFCPLGMGGAMGGLVNFFIVDHYYGKKAAHFTGILALLILSACNYLCYNLDRHFGWFGATEHPMCASAADSYRHHLIQAAVKTLTKRFSPLQLQFLFKSYDQLYLEYCRKNQTEPNFVSNERGLRGFWTGSPQAKYVVINFHSGGFAMDATETHLYFWQRVANELADEGIPTGWLHVTYTLTPHATYPTQFCEAVEALRYIIEDLGRSPREIILVGDSAGANLCLALLSHLSHPSPDAPVLEIIESLKAVILLSPWLSFRHDWPSMMYNAQKDIDAIEVTAGWSQEYLNGKSSNCYIEAVEAPESWWEGARVEQTLVLAGGDEVLLDPIEAWMKKFSKRNFNTALIVGRNECHVAPLIWPLFGENRETQQGLALKSWLRERLST</sequence>
<evidence type="ECO:0000256" key="1">
    <source>
        <dbReference type="ARBA" id="ARBA00022801"/>
    </source>
</evidence>
<accession>A0A698XPQ6</accession>
<dbReference type="PANTHER" id="PTHR48081">
    <property type="entry name" value="AB HYDROLASE SUPERFAMILY PROTEIN C4A8.06C"/>
    <property type="match status" value="1"/>
</dbReference>
<protein>
    <submittedName>
        <fullName evidence="4">Alpha/beta fold family hydrolase</fullName>
    </submittedName>
</protein>
<feature type="domain" description="Alpha/beta hydrolase fold-3" evidence="3">
    <location>
        <begin position="204"/>
        <end position="420"/>
    </location>
</feature>
<evidence type="ECO:0000313" key="4">
    <source>
        <dbReference type="EMBL" id="GAM33793.1"/>
    </source>
</evidence>
<keyword evidence="2" id="KW-0812">Transmembrane</keyword>
<feature type="transmembrane region" description="Helical" evidence="2">
    <location>
        <begin position="97"/>
        <end position="114"/>
    </location>
</feature>
<dbReference type="Proteomes" id="UP000053095">
    <property type="component" value="Unassembled WGS sequence"/>
</dbReference>
<reference evidence="5" key="1">
    <citation type="journal article" date="2015" name="Genome Announc.">
        <title>Draft genome sequence of Talaromyces cellulolyticus strain Y-94, a source of lignocellulosic biomass-degrading enzymes.</title>
        <authorList>
            <person name="Fujii T."/>
            <person name="Koike H."/>
            <person name="Sawayama S."/>
            <person name="Yano S."/>
            <person name="Inoue H."/>
        </authorList>
    </citation>
    <scope>NUCLEOTIDE SEQUENCE [LARGE SCALE GENOMIC DNA]</scope>
    <source>
        <strain evidence="5">Y-94</strain>
    </source>
</reference>
<feature type="transmembrane region" description="Helical" evidence="2">
    <location>
        <begin position="30"/>
        <end position="51"/>
    </location>
</feature>
<organism evidence="4 5">
    <name type="scientific">Talaromyces pinophilus</name>
    <name type="common">Penicillium pinophilum</name>
    <dbReference type="NCBI Taxonomy" id="128442"/>
    <lineage>
        <taxon>Eukaryota</taxon>
        <taxon>Fungi</taxon>
        <taxon>Dikarya</taxon>
        <taxon>Ascomycota</taxon>
        <taxon>Pezizomycotina</taxon>
        <taxon>Eurotiomycetes</taxon>
        <taxon>Eurotiomycetidae</taxon>
        <taxon>Eurotiales</taxon>
        <taxon>Trichocomaceae</taxon>
        <taxon>Talaromyces</taxon>
        <taxon>Talaromyces sect. Talaromyces</taxon>
    </lineage>
</organism>
<evidence type="ECO:0000256" key="2">
    <source>
        <dbReference type="SAM" id="Phobius"/>
    </source>
</evidence>
<name>A0A698XPQ6_TALPI</name>
<keyword evidence="1 4" id="KW-0378">Hydrolase</keyword>
<dbReference type="EMBL" id="DF933809">
    <property type="protein sequence ID" value="GAM33793.1"/>
    <property type="molecule type" value="Genomic_DNA"/>
</dbReference>
<evidence type="ECO:0000259" key="3">
    <source>
        <dbReference type="Pfam" id="PF07859"/>
    </source>
</evidence>
<dbReference type="PANTHER" id="PTHR48081:SF31">
    <property type="entry name" value="STERYL ACETYL HYDROLASE MUG81-RELATED"/>
    <property type="match status" value="1"/>
</dbReference>
<dbReference type="InterPro" id="IPR050300">
    <property type="entry name" value="GDXG_lipolytic_enzyme"/>
</dbReference>
<dbReference type="InterPro" id="IPR029058">
    <property type="entry name" value="AB_hydrolase_fold"/>
</dbReference>
<keyword evidence="2" id="KW-0472">Membrane</keyword>
<dbReference type="SUPFAM" id="SSF53474">
    <property type="entry name" value="alpha/beta-Hydrolases"/>
    <property type="match status" value="1"/>
</dbReference>
<gene>
    <name evidence="4" type="ORF">TCE0_013f00953</name>
</gene>
<dbReference type="InterPro" id="IPR013094">
    <property type="entry name" value="AB_hydrolase_3"/>
</dbReference>
<dbReference type="AlphaFoldDB" id="A0A698XPQ6"/>
<dbReference type="Pfam" id="PF07859">
    <property type="entry name" value="Abhydrolase_3"/>
    <property type="match status" value="1"/>
</dbReference>
<dbReference type="Gene3D" id="3.40.50.1820">
    <property type="entry name" value="alpha/beta hydrolase"/>
    <property type="match status" value="1"/>
</dbReference>
<keyword evidence="2" id="KW-1133">Transmembrane helix</keyword>
<dbReference type="GO" id="GO:0016787">
    <property type="term" value="F:hydrolase activity"/>
    <property type="evidence" value="ECO:0007669"/>
    <property type="project" value="UniProtKB-KW"/>
</dbReference>
<proteinExistence type="predicted"/>
<evidence type="ECO:0000313" key="5">
    <source>
        <dbReference type="Proteomes" id="UP000053095"/>
    </source>
</evidence>
<keyword evidence="5" id="KW-1185">Reference proteome</keyword>